<evidence type="ECO:0000256" key="1">
    <source>
        <dbReference type="ARBA" id="ARBA00006090"/>
    </source>
</evidence>
<dbReference type="InterPro" id="IPR054109">
    <property type="entry name" value="UBA_8"/>
</dbReference>
<evidence type="ECO:0000313" key="5">
    <source>
        <dbReference type="Proteomes" id="UP000694429"/>
    </source>
</evidence>
<dbReference type="Proteomes" id="UP000694429">
    <property type="component" value="Chromosome 6"/>
</dbReference>
<feature type="region of interest" description="Disordered" evidence="2">
    <location>
        <begin position="71"/>
        <end position="125"/>
    </location>
</feature>
<reference evidence="4" key="1">
    <citation type="submission" date="2019-03" db="EMBL/GenBank/DDBJ databases">
        <authorList>
            <person name="Warren W.C."/>
            <person name="Johnson G.S."/>
        </authorList>
    </citation>
    <scope>NUCLEOTIDE SEQUENCE [LARGE SCALE GENOMIC DNA]</scope>
    <source>
        <strain evidence="4">Basenji</strain>
    </source>
</reference>
<comment type="similarity">
    <text evidence="1">Belongs to the UBALD family.</text>
</comment>
<feature type="region of interest" description="Disordered" evidence="2">
    <location>
        <begin position="1"/>
        <end position="23"/>
    </location>
</feature>
<protein>
    <recommendedName>
        <fullName evidence="3">UBA-like domain-containing protein</fullName>
    </recommendedName>
</protein>
<organism evidence="4 5">
    <name type="scientific">Canis lupus familiaris</name>
    <name type="common">Dog</name>
    <name type="synonym">Canis familiaris</name>
    <dbReference type="NCBI Taxonomy" id="9615"/>
    <lineage>
        <taxon>Eukaryota</taxon>
        <taxon>Metazoa</taxon>
        <taxon>Chordata</taxon>
        <taxon>Craniata</taxon>
        <taxon>Vertebrata</taxon>
        <taxon>Euteleostomi</taxon>
        <taxon>Mammalia</taxon>
        <taxon>Eutheria</taxon>
        <taxon>Laurasiatheria</taxon>
        <taxon>Carnivora</taxon>
        <taxon>Caniformia</taxon>
        <taxon>Canidae</taxon>
        <taxon>Canis</taxon>
    </lineage>
</organism>
<feature type="compositionally biased region" description="Gly residues" evidence="2">
    <location>
        <begin position="71"/>
        <end position="81"/>
    </location>
</feature>
<dbReference type="CDD" id="cd14343">
    <property type="entry name" value="UBA_F100B_like"/>
    <property type="match status" value="1"/>
</dbReference>
<feature type="region of interest" description="Disordered" evidence="2">
    <location>
        <begin position="399"/>
        <end position="489"/>
    </location>
</feature>
<dbReference type="Ensembl" id="ENSCAFT00030009236.1">
    <property type="protein sequence ID" value="ENSCAFP00030008100.1"/>
    <property type="gene ID" value="ENSCAFG00030005022.1"/>
</dbReference>
<name>A0A8C0RCY8_CANLF</name>
<dbReference type="SUPFAM" id="SSF46934">
    <property type="entry name" value="UBA-like"/>
    <property type="match status" value="1"/>
</dbReference>
<evidence type="ECO:0000259" key="3">
    <source>
        <dbReference type="Pfam" id="PF22566"/>
    </source>
</evidence>
<proteinExistence type="inferred from homology"/>
<reference evidence="4" key="2">
    <citation type="submission" date="2025-08" db="UniProtKB">
        <authorList>
            <consortium name="Ensembl"/>
        </authorList>
    </citation>
    <scope>IDENTIFICATION</scope>
</reference>
<dbReference type="PANTHER" id="PTHR31993:SF5">
    <property type="entry name" value="UBA-LIKE DOMAIN-CONTAINING PROTEIN 1"/>
    <property type="match status" value="1"/>
</dbReference>
<dbReference type="InterPro" id="IPR039310">
    <property type="entry name" value="UBALD1/2"/>
</dbReference>
<dbReference type="Pfam" id="PF22566">
    <property type="entry name" value="UBA_8"/>
    <property type="match status" value="1"/>
</dbReference>
<dbReference type="Gene3D" id="1.10.8.10">
    <property type="entry name" value="DNA helicase RuvA subunit, C-terminal domain"/>
    <property type="match status" value="1"/>
</dbReference>
<feature type="compositionally biased region" description="Basic and acidic residues" evidence="2">
    <location>
        <begin position="479"/>
        <end position="489"/>
    </location>
</feature>
<feature type="compositionally biased region" description="Low complexity" evidence="2">
    <location>
        <begin position="425"/>
        <end position="450"/>
    </location>
</feature>
<evidence type="ECO:0000313" key="4">
    <source>
        <dbReference type="Ensembl" id="ENSCAFP00030008100.1"/>
    </source>
</evidence>
<accession>A0A8C0RCY8</accession>
<dbReference type="PANTHER" id="PTHR31993">
    <property type="entry name" value="UBA-LIKE DOMAIN-CONTAINING PROTEIN 2"/>
    <property type="match status" value="1"/>
</dbReference>
<feature type="region of interest" description="Disordered" evidence="2">
    <location>
        <begin position="203"/>
        <end position="312"/>
    </location>
</feature>
<feature type="domain" description="UBA-like" evidence="3">
    <location>
        <begin position="319"/>
        <end position="364"/>
    </location>
</feature>
<feature type="compositionally biased region" description="Gly residues" evidence="2">
    <location>
        <begin position="302"/>
        <end position="311"/>
    </location>
</feature>
<dbReference type="AlphaFoldDB" id="A0A8C0RCY8"/>
<sequence>MLPGPAPARHVMRPRRPGPSARPRCGLIGRLALFTLYGQVLTLCGHPLAVARPHSLDVIRDRTMQINRGILGMGVRGGPAGTGSARSWRPHPQAKSSGRAHGNVRGKVGAPRGGDPSPACSGHRPVPKRFSRLLSAQRQARITSGPCELVLGALGNPEGFLEAVIFCRALRGTFIHSFIHSVQECLLAPTVCQGSGAVRPRAHDACQDCQGPPPLSVRLSNAEARRRPRGPPPAGAAGRGRVRTHLPAPPGRPRRGTTSPSMPPRPRARRGSVSQSRTVNICISRSRLANGGRVRRRSAAAGGSGQHGGGAMSVNMDELKHQVMINQFVLTAGCAADQAKQLLQAAHWQFETALSAFFQETNIPYSHHHHQMMCTPANTPATPPNFPDALTMFSRLKASESFHGGGSGSPMAATATSPPPHFPHTATASFPAPSWPAAASPPGGPQHHQPQQPPLWTPAPPSPASDWPPLAPQQAASEPRAHPAMEAER</sequence>
<feature type="compositionally biased region" description="Pro residues" evidence="2">
    <location>
        <begin position="451"/>
        <end position="463"/>
    </location>
</feature>
<dbReference type="InterPro" id="IPR009060">
    <property type="entry name" value="UBA-like_sf"/>
</dbReference>
<feature type="compositionally biased region" description="Polar residues" evidence="2">
    <location>
        <begin position="272"/>
        <end position="283"/>
    </location>
</feature>
<evidence type="ECO:0000256" key="2">
    <source>
        <dbReference type="SAM" id="MobiDB-lite"/>
    </source>
</evidence>